<dbReference type="InterPro" id="IPR029016">
    <property type="entry name" value="GAF-like_dom_sf"/>
</dbReference>
<sequence>MEHSGGRSVLEGAFSLLEALKTAGDAGLTTLASASGLPKATTHRLLEQLVQLGAVERSAGRYRMGPRMFRLGQAWQPHPKLLAVAREPIRQLSRATGTTVGVCVQSEGRTLVAAAVPGDMDAVAPIRPGAICPSSTAAGKVLAATAGHQDLFGPLSAGWRREAAEIRDRGAAFDHEELISGVCCVAVPIHGPTGEVIAALCVLTDPSRPITHLTQAAGRVARNISLRLNR</sequence>
<dbReference type="InterPro" id="IPR036388">
    <property type="entry name" value="WH-like_DNA-bd_sf"/>
</dbReference>
<keyword evidence="3" id="KW-0804">Transcription</keyword>
<gene>
    <name evidence="6" type="ORF">GCM10023195_42320</name>
</gene>
<evidence type="ECO:0000259" key="4">
    <source>
        <dbReference type="PROSITE" id="PS51077"/>
    </source>
</evidence>
<dbReference type="Gene3D" id="1.10.10.10">
    <property type="entry name" value="Winged helix-like DNA-binding domain superfamily/Winged helix DNA-binding domain"/>
    <property type="match status" value="1"/>
</dbReference>
<protein>
    <submittedName>
        <fullName evidence="6">IclR family transcriptional regulator</fullName>
    </submittedName>
</protein>
<name>A0ABP8TM80_9ACTN</name>
<keyword evidence="2" id="KW-0238">DNA-binding</keyword>
<dbReference type="InterPro" id="IPR014757">
    <property type="entry name" value="Tscrpt_reg_IclR_C"/>
</dbReference>
<comment type="caution">
    <text evidence="6">The sequence shown here is derived from an EMBL/GenBank/DDBJ whole genome shotgun (WGS) entry which is preliminary data.</text>
</comment>
<evidence type="ECO:0000256" key="2">
    <source>
        <dbReference type="ARBA" id="ARBA00023125"/>
    </source>
</evidence>
<proteinExistence type="predicted"/>
<dbReference type="SMART" id="SM00346">
    <property type="entry name" value="HTH_ICLR"/>
    <property type="match status" value="1"/>
</dbReference>
<dbReference type="RefSeq" id="WP_345356828.1">
    <property type="nucleotide sequence ID" value="NZ_BAABHJ010000012.1"/>
</dbReference>
<dbReference type="InterPro" id="IPR005471">
    <property type="entry name" value="Tscrpt_reg_IclR_N"/>
</dbReference>
<feature type="domain" description="HTH iclR-type" evidence="4">
    <location>
        <begin position="7"/>
        <end position="66"/>
    </location>
</feature>
<keyword evidence="7" id="KW-1185">Reference proteome</keyword>
<keyword evidence="1" id="KW-0805">Transcription regulation</keyword>
<evidence type="ECO:0000313" key="7">
    <source>
        <dbReference type="Proteomes" id="UP001500212"/>
    </source>
</evidence>
<dbReference type="PROSITE" id="PS51078">
    <property type="entry name" value="ICLR_ED"/>
    <property type="match status" value="1"/>
</dbReference>
<evidence type="ECO:0000313" key="6">
    <source>
        <dbReference type="EMBL" id="GAA4610329.1"/>
    </source>
</evidence>
<dbReference type="SUPFAM" id="SSF46785">
    <property type="entry name" value="Winged helix' DNA-binding domain"/>
    <property type="match status" value="1"/>
</dbReference>
<organism evidence="6 7">
    <name type="scientific">Actinoallomurus liliacearum</name>
    <dbReference type="NCBI Taxonomy" id="1080073"/>
    <lineage>
        <taxon>Bacteria</taxon>
        <taxon>Bacillati</taxon>
        <taxon>Actinomycetota</taxon>
        <taxon>Actinomycetes</taxon>
        <taxon>Streptosporangiales</taxon>
        <taxon>Thermomonosporaceae</taxon>
        <taxon>Actinoallomurus</taxon>
    </lineage>
</organism>
<feature type="domain" description="IclR-ED" evidence="5">
    <location>
        <begin position="67"/>
        <end position="230"/>
    </location>
</feature>
<dbReference type="Gene3D" id="3.30.450.40">
    <property type="match status" value="1"/>
</dbReference>
<dbReference type="Proteomes" id="UP001500212">
    <property type="component" value="Unassembled WGS sequence"/>
</dbReference>
<dbReference type="SUPFAM" id="SSF55781">
    <property type="entry name" value="GAF domain-like"/>
    <property type="match status" value="1"/>
</dbReference>
<evidence type="ECO:0000256" key="3">
    <source>
        <dbReference type="ARBA" id="ARBA00023163"/>
    </source>
</evidence>
<dbReference type="Pfam" id="PF09339">
    <property type="entry name" value="HTH_IclR"/>
    <property type="match status" value="1"/>
</dbReference>
<dbReference type="Pfam" id="PF01614">
    <property type="entry name" value="IclR_C"/>
    <property type="match status" value="1"/>
</dbReference>
<evidence type="ECO:0000259" key="5">
    <source>
        <dbReference type="PROSITE" id="PS51078"/>
    </source>
</evidence>
<dbReference type="PANTHER" id="PTHR30136">
    <property type="entry name" value="HELIX-TURN-HELIX TRANSCRIPTIONAL REGULATOR, ICLR FAMILY"/>
    <property type="match status" value="1"/>
</dbReference>
<accession>A0ABP8TM80</accession>
<dbReference type="InterPro" id="IPR050707">
    <property type="entry name" value="HTH_MetabolicPath_Reg"/>
</dbReference>
<evidence type="ECO:0000256" key="1">
    <source>
        <dbReference type="ARBA" id="ARBA00023015"/>
    </source>
</evidence>
<reference evidence="7" key="1">
    <citation type="journal article" date="2019" name="Int. J. Syst. Evol. Microbiol.">
        <title>The Global Catalogue of Microorganisms (GCM) 10K type strain sequencing project: providing services to taxonomists for standard genome sequencing and annotation.</title>
        <authorList>
            <consortium name="The Broad Institute Genomics Platform"/>
            <consortium name="The Broad Institute Genome Sequencing Center for Infectious Disease"/>
            <person name="Wu L."/>
            <person name="Ma J."/>
        </authorList>
    </citation>
    <scope>NUCLEOTIDE SEQUENCE [LARGE SCALE GENOMIC DNA]</scope>
    <source>
        <strain evidence="7">JCM 17938</strain>
    </source>
</reference>
<dbReference type="PROSITE" id="PS51077">
    <property type="entry name" value="HTH_ICLR"/>
    <property type="match status" value="1"/>
</dbReference>
<dbReference type="EMBL" id="BAABHJ010000012">
    <property type="protein sequence ID" value="GAA4610329.1"/>
    <property type="molecule type" value="Genomic_DNA"/>
</dbReference>
<dbReference type="InterPro" id="IPR036390">
    <property type="entry name" value="WH_DNA-bd_sf"/>
</dbReference>
<dbReference type="PANTHER" id="PTHR30136:SF35">
    <property type="entry name" value="HTH-TYPE TRANSCRIPTIONAL REGULATOR RV1719"/>
    <property type="match status" value="1"/>
</dbReference>